<protein>
    <recommendedName>
        <fullName evidence="6">Phosphodiesterase</fullName>
        <ecNumber evidence="6">3.1.4.-</ecNumber>
    </recommendedName>
</protein>
<organism evidence="9 10">
    <name type="scientific">Pythium insidiosum</name>
    <name type="common">Pythiosis disease agent</name>
    <dbReference type="NCBI Taxonomy" id="114742"/>
    <lineage>
        <taxon>Eukaryota</taxon>
        <taxon>Sar</taxon>
        <taxon>Stramenopiles</taxon>
        <taxon>Oomycota</taxon>
        <taxon>Peronosporomycetes</taxon>
        <taxon>Pythiales</taxon>
        <taxon>Pythiaceae</taxon>
        <taxon>Pythium</taxon>
    </lineage>
</organism>
<feature type="region of interest" description="Disordered" evidence="7">
    <location>
        <begin position="226"/>
        <end position="250"/>
    </location>
</feature>
<feature type="active site" description="Proton donor" evidence="4">
    <location>
        <position position="1005"/>
    </location>
</feature>
<feature type="compositionally biased region" description="Polar residues" evidence="7">
    <location>
        <begin position="1"/>
        <end position="15"/>
    </location>
</feature>
<dbReference type="SUPFAM" id="SSF109604">
    <property type="entry name" value="HD-domain/PDEase-like"/>
    <property type="match status" value="1"/>
</dbReference>
<name>A0AAD5QAE6_PYTIN</name>
<feature type="compositionally biased region" description="Low complexity" evidence="7">
    <location>
        <begin position="359"/>
        <end position="371"/>
    </location>
</feature>
<dbReference type="CDD" id="cd00077">
    <property type="entry name" value="HDc"/>
    <property type="match status" value="1"/>
</dbReference>
<dbReference type="Gene3D" id="1.10.1300.10">
    <property type="entry name" value="3'5'-cyclic nucleotide phosphodiesterase, catalytic domain"/>
    <property type="match status" value="1"/>
</dbReference>
<feature type="region of interest" description="Disordered" evidence="7">
    <location>
        <begin position="1330"/>
        <end position="1371"/>
    </location>
</feature>
<feature type="binding site" evidence="5">
    <location>
        <position position="1009"/>
    </location>
    <ligand>
        <name>Zn(2+)</name>
        <dbReference type="ChEBI" id="CHEBI:29105"/>
        <label>1</label>
    </ligand>
</feature>
<evidence type="ECO:0000256" key="3">
    <source>
        <dbReference type="ARBA" id="ARBA00022801"/>
    </source>
</evidence>
<dbReference type="Gene3D" id="3.30.450.40">
    <property type="match status" value="3"/>
</dbReference>
<feature type="binding site" evidence="5">
    <location>
        <position position="1045"/>
    </location>
    <ligand>
        <name>Zn(2+)</name>
        <dbReference type="ChEBI" id="CHEBI:29105"/>
        <label>1</label>
    </ligand>
</feature>
<dbReference type="SMART" id="SM00471">
    <property type="entry name" value="HDc"/>
    <property type="match status" value="1"/>
</dbReference>
<dbReference type="PANTHER" id="PTHR11347">
    <property type="entry name" value="CYCLIC NUCLEOTIDE PHOSPHODIESTERASE"/>
    <property type="match status" value="1"/>
</dbReference>
<dbReference type="Pfam" id="PF00233">
    <property type="entry name" value="PDEase_I"/>
    <property type="match status" value="1"/>
</dbReference>
<dbReference type="PROSITE" id="PS00126">
    <property type="entry name" value="PDEASE_I_1"/>
    <property type="match status" value="1"/>
</dbReference>
<dbReference type="GO" id="GO:0007165">
    <property type="term" value="P:signal transduction"/>
    <property type="evidence" value="ECO:0007669"/>
    <property type="project" value="InterPro"/>
</dbReference>
<accession>A0AAD5QAE6</accession>
<dbReference type="InterPro" id="IPR002073">
    <property type="entry name" value="PDEase_catalytic_dom"/>
</dbReference>
<feature type="region of interest" description="Disordered" evidence="7">
    <location>
        <begin position="85"/>
        <end position="127"/>
    </location>
</feature>
<dbReference type="InterPro" id="IPR023088">
    <property type="entry name" value="PDEase"/>
</dbReference>
<feature type="region of interest" description="Disordered" evidence="7">
    <location>
        <begin position="1285"/>
        <end position="1311"/>
    </location>
</feature>
<evidence type="ECO:0000256" key="1">
    <source>
        <dbReference type="ARBA" id="ARBA00022535"/>
    </source>
</evidence>
<dbReference type="SUPFAM" id="SSF55781">
    <property type="entry name" value="GAF domain-like"/>
    <property type="match status" value="3"/>
</dbReference>
<evidence type="ECO:0000256" key="5">
    <source>
        <dbReference type="PIRSR" id="PIRSR623088-3"/>
    </source>
</evidence>
<dbReference type="InterPro" id="IPR036971">
    <property type="entry name" value="PDEase_catalytic_dom_sf"/>
</dbReference>
<keyword evidence="2 5" id="KW-0479">Metal-binding</keyword>
<evidence type="ECO:0000256" key="2">
    <source>
        <dbReference type="ARBA" id="ARBA00022723"/>
    </source>
</evidence>
<evidence type="ECO:0000313" key="9">
    <source>
        <dbReference type="EMBL" id="KAJ0400670.1"/>
    </source>
</evidence>
<dbReference type="PRINTS" id="PR00387">
    <property type="entry name" value="PDIESTERASE1"/>
</dbReference>
<dbReference type="SMART" id="SM00065">
    <property type="entry name" value="GAF"/>
    <property type="match status" value="3"/>
</dbReference>
<evidence type="ECO:0000313" key="10">
    <source>
        <dbReference type="Proteomes" id="UP001209570"/>
    </source>
</evidence>
<dbReference type="GO" id="GO:0004114">
    <property type="term" value="F:3',5'-cyclic-nucleotide phosphodiesterase activity"/>
    <property type="evidence" value="ECO:0007669"/>
    <property type="project" value="InterPro"/>
</dbReference>
<dbReference type="EC" id="3.1.4.-" evidence="6"/>
<feature type="region of interest" description="Disordered" evidence="7">
    <location>
        <begin position="353"/>
        <end position="393"/>
    </location>
</feature>
<evidence type="ECO:0000256" key="6">
    <source>
        <dbReference type="RuleBase" id="RU363067"/>
    </source>
</evidence>
<proteinExistence type="inferred from homology"/>
<feature type="compositionally biased region" description="Basic and acidic residues" evidence="7">
    <location>
        <begin position="226"/>
        <end position="238"/>
    </location>
</feature>
<reference evidence="9" key="1">
    <citation type="submission" date="2021-12" db="EMBL/GenBank/DDBJ databases">
        <title>Prjna785345.</title>
        <authorList>
            <person name="Rujirawat T."/>
            <person name="Krajaejun T."/>
        </authorList>
    </citation>
    <scope>NUCLEOTIDE SEQUENCE</scope>
    <source>
        <strain evidence="9">Pi057C3</strain>
    </source>
</reference>
<feature type="region of interest" description="Disordered" evidence="7">
    <location>
        <begin position="1"/>
        <end position="26"/>
    </location>
</feature>
<feature type="binding site" evidence="5">
    <location>
        <position position="1045"/>
    </location>
    <ligand>
        <name>Zn(2+)</name>
        <dbReference type="ChEBI" id="CHEBI:29105"/>
        <label>2</label>
    </ligand>
</feature>
<feature type="domain" description="PDEase" evidence="8">
    <location>
        <begin position="928"/>
        <end position="1249"/>
    </location>
</feature>
<comment type="similarity">
    <text evidence="6">Belongs to the cyclic nucleotide phosphodiesterase family.</text>
</comment>
<evidence type="ECO:0000256" key="4">
    <source>
        <dbReference type="PIRSR" id="PIRSR623088-1"/>
    </source>
</evidence>
<keyword evidence="10" id="KW-1185">Reference proteome</keyword>
<feature type="compositionally biased region" description="Low complexity" evidence="7">
    <location>
        <begin position="110"/>
        <end position="122"/>
    </location>
</feature>
<evidence type="ECO:0000259" key="8">
    <source>
        <dbReference type="PROSITE" id="PS51845"/>
    </source>
</evidence>
<dbReference type="InterPro" id="IPR023174">
    <property type="entry name" value="PDEase_CS"/>
</dbReference>
<dbReference type="InterPro" id="IPR003607">
    <property type="entry name" value="HD/PDEase_dom"/>
</dbReference>
<dbReference type="Proteomes" id="UP001209570">
    <property type="component" value="Unassembled WGS sequence"/>
</dbReference>
<comment type="caution">
    <text evidence="9">The sequence shown here is derived from an EMBL/GenBank/DDBJ whole genome shotgun (WGS) entry which is preliminary data.</text>
</comment>
<evidence type="ECO:0000256" key="7">
    <source>
        <dbReference type="SAM" id="MobiDB-lite"/>
    </source>
</evidence>
<feature type="compositionally biased region" description="Low complexity" evidence="7">
    <location>
        <begin position="1285"/>
        <end position="1295"/>
    </location>
</feature>
<keyword evidence="3 6" id="KW-0378">Hydrolase</keyword>
<dbReference type="InterPro" id="IPR029016">
    <property type="entry name" value="GAF-like_dom_sf"/>
</dbReference>
<dbReference type="GO" id="GO:0046872">
    <property type="term" value="F:metal ion binding"/>
    <property type="evidence" value="ECO:0007669"/>
    <property type="project" value="UniProtKB-KW"/>
</dbReference>
<feature type="binding site" evidence="5">
    <location>
        <position position="1044"/>
    </location>
    <ligand>
        <name>Zn(2+)</name>
        <dbReference type="ChEBI" id="CHEBI:29105"/>
        <label>1</label>
    </ligand>
</feature>
<comment type="cofactor">
    <cofactor evidence="6">
        <name>a divalent metal cation</name>
        <dbReference type="ChEBI" id="CHEBI:60240"/>
    </cofactor>
    <text evidence="6">Binds 2 divalent metal cations per subunit. Site 1 may preferentially bind zinc ions, while site 2 has a preference for magnesium and/or manganese ions.</text>
</comment>
<feature type="compositionally biased region" description="Polar residues" evidence="7">
    <location>
        <begin position="239"/>
        <end position="250"/>
    </location>
</feature>
<feature type="compositionally biased region" description="Polar residues" evidence="7">
    <location>
        <begin position="1353"/>
        <end position="1363"/>
    </location>
</feature>
<feature type="compositionally biased region" description="Low complexity" evidence="7">
    <location>
        <begin position="1330"/>
        <end position="1349"/>
    </location>
</feature>
<sequence length="1371" mass="148833">MTITDDPISSKQPPLTSRGGEFADDADGDYAYVPIGALKELVRGARSQSEDERQLRERLFEKNKRIQMLKAKTLEVEHRLAQYKTDHRQSMLAHGGSSSRLSGASPERNGSIGSSSSKSGPGLRRGVPLAGSTSIASVGVGDLNLLPGVTQASRAVIVRERVTQLEEVMTSVKEISAQGEFEDVITRTLTAAQKLVKADRYTLGLLNERRNVVEIFSINTRKKTTSLREKSSATREADTASSDFSSLSADQVPTPRRRIYSTFGIAPSPTRGATGVPAYISEGFVAADSATTFGRVIMTGKPLHIEDFIAHENYDDQIKSEGGVSPRALLCLPICNANAAVVGILQVVSMTPPPTGPRVSVSDPQSSMPSSADTVTAGSPGPQPPPPTLATANMSSSRRLLGGLEKKSVFGDNDKKSLEFLAVVAGAAIWNLILLRERQTAQSRIEGLLKLHRNISMEAVSSAVLDQVLSVCHELIGTERIGLFMKVEGEDELYIACAADIVRGEYVPITKGIVGHVARTGEVVITNDAYSHPMFDPTLDHKTGFVTKRILCLPVRSPEGKILAVISAVNKIDNTDFSSEDAIFLNYAAEAVGISMHKASLHHQVKTSQKLIEARLKLTTFISESSDIERFVDIVVDIGKDIMECDRFGLLLIDHFKKELWITPRAGGGGRSIRTPMNRGISGLVATTGQTVCTRDAYRHELFDPSVDLKTGYRTTSVLCMPIFEDHALATTPKVVAVAMCINKKEGSHVVAFTQTDRDVMDKFCREVQFALGRLSLDISYYKVVFDCIAVGGNAESSAAMALGLKASASRSSGAAGGGLSVPRVLDGYSETDIISSIVHKYCNSAAATGRDAAEVVDDLGARSTSLTAAAAVAAAAAVTTGAEHAGQSLQLGDPNGDALVSAASASSVSSSAPAIAALVPALLRKKQEDDQIPFPREIAFPGGADDPLDQWDLDTLAMSSADIIVAVGVLFRAYGFLETFRIPGEKFAAFATNVANYYRSNPFHNFQHAFHVLLTMHVMLRCECRKYFSGVEIFSMLLAALCHDVDHPGNTNDFELKTLSPMALTHNDDAVLERHHCRVTFIILNHKSSKILQHLDEARYKRVRQLIIHCILATDMSKHFDKCKALENLTRRQLTDKRQLLMGILIHAADLAFHAMPFRAAHDWGARLLDEFQHQARSEAEHGIPTDFFMHNLESRKTRLIVALNLINYVARPIWLPLTSLCHHLRCQFYTDELEKNHEHYQRALEDCRQSEQQQQQRQLQQQQQGMVAAAVAIAPSTITVTAAPVTTTPSTPTRPHLQKRSSSFSNASHAMDSTVADAVRLVHQQDAASSAAALSFAGPGPLAGPAAMSPRSPSLKRSSFSAPRRSPLE</sequence>
<keyword evidence="1" id="KW-0140">cGMP</keyword>
<dbReference type="InterPro" id="IPR003018">
    <property type="entry name" value="GAF"/>
</dbReference>
<dbReference type="EMBL" id="JAKCXM010000149">
    <property type="protein sequence ID" value="KAJ0400670.1"/>
    <property type="molecule type" value="Genomic_DNA"/>
</dbReference>
<gene>
    <name evidence="9" type="ORF">P43SY_005443</name>
</gene>
<dbReference type="PROSITE" id="PS51845">
    <property type="entry name" value="PDEASE_I_2"/>
    <property type="match status" value="1"/>
</dbReference>
<feature type="binding site" evidence="5">
    <location>
        <position position="1151"/>
    </location>
    <ligand>
        <name>Zn(2+)</name>
        <dbReference type="ChEBI" id="CHEBI:29105"/>
        <label>1</label>
    </ligand>
</feature>
<dbReference type="Pfam" id="PF01590">
    <property type="entry name" value="GAF"/>
    <property type="match status" value="3"/>
</dbReference>